<evidence type="ECO:0000256" key="1">
    <source>
        <dbReference type="SAM" id="MobiDB-lite"/>
    </source>
</evidence>
<dbReference type="RefSeq" id="WP_134466535.1">
    <property type="nucleotide sequence ID" value="NZ_SNVI01000008.1"/>
</dbReference>
<feature type="region of interest" description="Disordered" evidence="1">
    <location>
        <begin position="88"/>
        <end position="109"/>
    </location>
</feature>
<name>A0A4Y8MG64_9BURK</name>
<organism evidence="2 3">
    <name type="scientific">Paraburkholderia dipogonis</name>
    <dbReference type="NCBI Taxonomy" id="1211383"/>
    <lineage>
        <taxon>Bacteria</taxon>
        <taxon>Pseudomonadati</taxon>
        <taxon>Pseudomonadota</taxon>
        <taxon>Betaproteobacteria</taxon>
        <taxon>Burkholderiales</taxon>
        <taxon>Burkholderiaceae</taxon>
        <taxon>Paraburkholderia</taxon>
    </lineage>
</organism>
<protein>
    <submittedName>
        <fullName evidence="2">Uncharacterized protein</fullName>
    </submittedName>
</protein>
<dbReference type="Proteomes" id="UP000297385">
    <property type="component" value="Unassembled WGS sequence"/>
</dbReference>
<reference evidence="2 3" key="1">
    <citation type="submission" date="2019-03" db="EMBL/GenBank/DDBJ databases">
        <title>Complete Genome Sequence of Paraburkholderia dipogonis ICMP 19430T, a Nitrogen-fixing Symbiont of the South African Invasive Legume Dipogon lignosus in New Zealand.</title>
        <authorList>
            <person name="De Meyer S.E."/>
        </authorList>
    </citation>
    <scope>NUCLEOTIDE SEQUENCE [LARGE SCALE GENOMIC DNA]</scope>
    <source>
        <strain evidence="2 3">ICMP 19430</strain>
    </source>
</reference>
<dbReference type="AlphaFoldDB" id="A0A4Y8MG64"/>
<gene>
    <name evidence="2" type="ORF">E2553_42460</name>
</gene>
<feature type="compositionally biased region" description="Gly residues" evidence="1">
    <location>
        <begin position="89"/>
        <end position="98"/>
    </location>
</feature>
<evidence type="ECO:0000313" key="3">
    <source>
        <dbReference type="Proteomes" id="UP000297385"/>
    </source>
</evidence>
<evidence type="ECO:0000313" key="2">
    <source>
        <dbReference type="EMBL" id="TFE36427.1"/>
    </source>
</evidence>
<comment type="caution">
    <text evidence="2">The sequence shown here is derived from an EMBL/GenBank/DDBJ whole genome shotgun (WGS) entry which is preliminary data.</text>
</comment>
<accession>A0A4Y8MG64</accession>
<dbReference type="EMBL" id="SNVI01000008">
    <property type="protein sequence ID" value="TFE36427.1"/>
    <property type="molecule type" value="Genomic_DNA"/>
</dbReference>
<sequence>MQRRRRIAARNQPASSTLAWEFIDDGLYVSECPLGHQTLVDLQQQQIEAPFQIGAYATEDGYCREPVSSFTASLERFYNFFVRAATDDGGVGPPGAGRGRPTSSLLNNT</sequence>
<proteinExistence type="predicted"/>